<dbReference type="InterPro" id="IPR025889">
    <property type="entry name" value="GSP17M-like_dom"/>
</dbReference>
<dbReference type="EMBL" id="JACHHJ010000004">
    <property type="protein sequence ID" value="MBB6450711.1"/>
    <property type="molecule type" value="Genomic_DNA"/>
</dbReference>
<accession>A0A841PWA5</accession>
<comment type="caution">
    <text evidence="2">The sequence shown here is derived from an EMBL/GenBank/DDBJ whole genome shotgun (WGS) entry which is preliminary data.</text>
</comment>
<reference evidence="2 3" key="1">
    <citation type="submission" date="2020-08" db="EMBL/GenBank/DDBJ databases">
        <title>Genomic Encyclopedia of Type Strains, Phase IV (KMG-IV): sequencing the most valuable type-strain genomes for metagenomic binning, comparative biology and taxonomic classification.</title>
        <authorList>
            <person name="Goeker M."/>
        </authorList>
    </citation>
    <scope>NUCLEOTIDE SEQUENCE [LARGE SCALE GENOMIC DNA]</scope>
    <source>
        <strain evidence="2 3">DSM 21769</strain>
    </source>
</reference>
<dbReference type="RefSeq" id="WP_184404780.1">
    <property type="nucleotide sequence ID" value="NZ_JACHHJ010000004.1"/>
</dbReference>
<evidence type="ECO:0000259" key="1">
    <source>
        <dbReference type="Pfam" id="PF11181"/>
    </source>
</evidence>
<name>A0A841PWA5_9BACL</name>
<protein>
    <recommendedName>
        <fullName evidence="1">General stress protein 17M-like domain-containing protein</fullName>
    </recommendedName>
</protein>
<dbReference type="Pfam" id="PF11181">
    <property type="entry name" value="YflT"/>
    <property type="match status" value="1"/>
</dbReference>
<keyword evidence="3" id="KW-1185">Reference proteome</keyword>
<feature type="domain" description="General stress protein 17M-like" evidence="1">
    <location>
        <begin position="4"/>
        <end position="98"/>
    </location>
</feature>
<dbReference type="Proteomes" id="UP000568839">
    <property type="component" value="Unassembled WGS sequence"/>
</dbReference>
<proteinExistence type="predicted"/>
<dbReference type="AlphaFoldDB" id="A0A841PWA5"/>
<sequence>MAPIYKEFMNDDEVVSAVKQLKEKVDENNIYIITHDDDHTERVAERADANTVGMNETGFGVSVKNVFRKKGDELRAKFEELGFGESEARGLENELDKGAVIVVVQDPPEGLSF</sequence>
<evidence type="ECO:0000313" key="3">
    <source>
        <dbReference type="Proteomes" id="UP000568839"/>
    </source>
</evidence>
<organism evidence="2 3">
    <name type="scientific">Geomicrobium halophilum</name>
    <dbReference type="NCBI Taxonomy" id="549000"/>
    <lineage>
        <taxon>Bacteria</taxon>
        <taxon>Bacillati</taxon>
        <taxon>Bacillota</taxon>
        <taxon>Bacilli</taxon>
        <taxon>Bacillales</taxon>
        <taxon>Geomicrobium</taxon>
    </lineage>
</organism>
<gene>
    <name evidence="2" type="ORF">HNR44_002701</name>
</gene>
<evidence type="ECO:0000313" key="2">
    <source>
        <dbReference type="EMBL" id="MBB6450711.1"/>
    </source>
</evidence>